<dbReference type="AlphaFoldDB" id="A0A0F9SD49"/>
<dbReference type="InterPro" id="IPR052048">
    <property type="entry name" value="ST_Response_Regulator"/>
</dbReference>
<organism evidence="2">
    <name type="scientific">marine sediment metagenome</name>
    <dbReference type="NCBI Taxonomy" id="412755"/>
    <lineage>
        <taxon>unclassified sequences</taxon>
        <taxon>metagenomes</taxon>
        <taxon>ecological metagenomes</taxon>
    </lineage>
</organism>
<accession>A0A0F9SD49</accession>
<reference evidence="2" key="1">
    <citation type="journal article" date="2015" name="Nature">
        <title>Complex archaea that bridge the gap between prokaryotes and eukaryotes.</title>
        <authorList>
            <person name="Spang A."/>
            <person name="Saw J.H."/>
            <person name="Jorgensen S.L."/>
            <person name="Zaremba-Niedzwiedzka K."/>
            <person name="Martijn J."/>
            <person name="Lind A.E."/>
            <person name="van Eijk R."/>
            <person name="Schleper C."/>
            <person name="Guy L."/>
            <person name="Ettema T.J."/>
        </authorList>
    </citation>
    <scope>NUCLEOTIDE SEQUENCE</scope>
</reference>
<evidence type="ECO:0000259" key="1">
    <source>
        <dbReference type="PROSITE" id="PS50110"/>
    </source>
</evidence>
<dbReference type="SMART" id="SM00448">
    <property type="entry name" value="REC"/>
    <property type="match status" value="1"/>
</dbReference>
<dbReference type="PANTHER" id="PTHR43228">
    <property type="entry name" value="TWO-COMPONENT RESPONSE REGULATOR"/>
    <property type="match status" value="1"/>
</dbReference>
<protein>
    <recommendedName>
        <fullName evidence="1">Response regulatory domain-containing protein</fullName>
    </recommendedName>
</protein>
<dbReference type="PANTHER" id="PTHR43228:SF1">
    <property type="entry name" value="TWO-COMPONENT RESPONSE REGULATOR ARR22"/>
    <property type="match status" value="1"/>
</dbReference>
<dbReference type="SUPFAM" id="SSF52172">
    <property type="entry name" value="CheY-like"/>
    <property type="match status" value="1"/>
</dbReference>
<dbReference type="GO" id="GO:0000160">
    <property type="term" value="P:phosphorelay signal transduction system"/>
    <property type="evidence" value="ECO:0007669"/>
    <property type="project" value="InterPro"/>
</dbReference>
<dbReference type="Pfam" id="PF00072">
    <property type="entry name" value="Response_reg"/>
    <property type="match status" value="1"/>
</dbReference>
<evidence type="ECO:0000313" key="2">
    <source>
        <dbReference type="EMBL" id="KKN66770.1"/>
    </source>
</evidence>
<comment type="caution">
    <text evidence="2">The sequence shown here is derived from an EMBL/GenBank/DDBJ whole genome shotgun (WGS) entry which is preliminary data.</text>
</comment>
<proteinExistence type="predicted"/>
<feature type="domain" description="Response regulatory" evidence="1">
    <location>
        <begin position="8"/>
        <end position="124"/>
    </location>
</feature>
<dbReference type="EMBL" id="LAZR01000491">
    <property type="protein sequence ID" value="KKN66770.1"/>
    <property type="molecule type" value="Genomic_DNA"/>
</dbReference>
<dbReference type="InterPro" id="IPR001789">
    <property type="entry name" value="Sig_transdc_resp-reg_receiver"/>
</dbReference>
<dbReference type="InterPro" id="IPR011006">
    <property type="entry name" value="CheY-like_superfamily"/>
</dbReference>
<name>A0A0F9SD49_9ZZZZ</name>
<dbReference type="PROSITE" id="PS50110">
    <property type="entry name" value="RESPONSE_REGULATORY"/>
    <property type="match status" value="1"/>
</dbReference>
<sequence length="134" mass="14773">MPAGDKKGILIVDDALFTRTALKKIISKIEQVEVIGEASNGFEAVSLYKKLNPDLVSMDLVMPEKSGIQAIEEIIKFDKKAKILVVSAMGQQASILEAMEKGAKDFIKKPFREEDVLTKIGHLLKRKGKSSSRT</sequence>
<dbReference type="Gene3D" id="3.40.50.2300">
    <property type="match status" value="1"/>
</dbReference>
<gene>
    <name evidence="2" type="ORF">LCGC14_0468170</name>
</gene>